<evidence type="ECO:0000259" key="2">
    <source>
        <dbReference type="Pfam" id="PF00675"/>
    </source>
</evidence>
<dbReference type="Pfam" id="PF00675">
    <property type="entry name" value="Peptidase_M16"/>
    <property type="match status" value="1"/>
</dbReference>
<evidence type="ECO:0000256" key="1">
    <source>
        <dbReference type="SAM" id="SignalP"/>
    </source>
</evidence>
<comment type="caution">
    <text evidence="4">The sequence shown here is derived from an EMBL/GenBank/DDBJ whole genome shotgun (WGS) entry which is preliminary data.</text>
</comment>
<sequence length="496" mass="52600">MPTMTHSAFAAMGRAGAVVGLASLMALHTAGAQGAAPRPASTTPPVLGAPKALTLPTMVERTLPNGLKLVIVQHRELPIVDAVLVVRTGAEADGAAKAGLATLTANMLDEGAGSRDALGLAEEIGYLAISLGTGAAFESSSISLHSTRATLDSAMQLMADVALRPTFPEKEFARLKSERLTTLLQEQDRGPALASRAFASLVFGEMHPYGRSGNGTKETAESITLDDVKQFWRSWYRPNNATLVMVGDLTVAQAEAIATRAFGAWERGTLPPAPVYASNRMAPRPTTIFIVDKPKAAQSSFRIGGIGVARSTPDYYPLMVLNTALGGSFTSRLNNTLREKKAFTYGAGSSFAMRREAGPFTASSEVVSAKTDSALIEFMNELKGVRNALPAAELAKTKRYLQLGYAEGFESTRDIASQVSALIPYNLPLTTLNTFNAGIGRVTAADVQRVATRYIDPTRLTIVIAGDRASIEPALKATNIAPVEIRDAQGRPVVRP</sequence>
<dbReference type="Gene3D" id="3.30.830.10">
    <property type="entry name" value="Metalloenzyme, LuxS/M16 peptidase-like"/>
    <property type="match status" value="2"/>
</dbReference>
<evidence type="ECO:0000259" key="3">
    <source>
        <dbReference type="Pfam" id="PF05193"/>
    </source>
</evidence>
<dbReference type="InterPro" id="IPR011765">
    <property type="entry name" value="Pept_M16_N"/>
</dbReference>
<dbReference type="AlphaFoldDB" id="A0A3D4V8U3"/>
<gene>
    <name evidence="4" type="ORF">DGD08_10190</name>
</gene>
<feature type="domain" description="Peptidase M16 N-terminal" evidence="2">
    <location>
        <begin position="73"/>
        <end position="177"/>
    </location>
</feature>
<dbReference type="InterPro" id="IPR007863">
    <property type="entry name" value="Peptidase_M16_C"/>
</dbReference>
<evidence type="ECO:0000313" key="5">
    <source>
        <dbReference type="Proteomes" id="UP000264071"/>
    </source>
</evidence>
<dbReference type="GO" id="GO:0046872">
    <property type="term" value="F:metal ion binding"/>
    <property type="evidence" value="ECO:0007669"/>
    <property type="project" value="InterPro"/>
</dbReference>
<reference evidence="4 5" key="1">
    <citation type="journal article" date="2018" name="Nat. Biotechnol.">
        <title>A standardized bacterial taxonomy based on genome phylogeny substantially revises the tree of life.</title>
        <authorList>
            <person name="Parks D.H."/>
            <person name="Chuvochina M."/>
            <person name="Waite D.W."/>
            <person name="Rinke C."/>
            <person name="Skarshewski A."/>
            <person name="Chaumeil P.A."/>
            <person name="Hugenholtz P."/>
        </authorList>
    </citation>
    <scope>NUCLEOTIDE SEQUENCE [LARGE SCALE GENOMIC DNA]</scope>
    <source>
        <strain evidence="4">UBA8844</strain>
    </source>
</reference>
<evidence type="ECO:0000313" key="4">
    <source>
        <dbReference type="EMBL" id="HCT57556.1"/>
    </source>
</evidence>
<dbReference type="InterPro" id="IPR011249">
    <property type="entry name" value="Metalloenz_LuxS/M16"/>
</dbReference>
<dbReference type="InterPro" id="IPR050361">
    <property type="entry name" value="MPP/UQCRC_Complex"/>
</dbReference>
<dbReference type="Proteomes" id="UP000264071">
    <property type="component" value="Unassembled WGS sequence"/>
</dbReference>
<feature type="domain" description="Peptidase M16 C-terminal" evidence="3">
    <location>
        <begin position="222"/>
        <end position="400"/>
    </location>
</feature>
<dbReference type="PANTHER" id="PTHR11851">
    <property type="entry name" value="METALLOPROTEASE"/>
    <property type="match status" value="1"/>
</dbReference>
<dbReference type="OMA" id="HIMEDHE"/>
<proteinExistence type="predicted"/>
<name>A0A3D4V8U3_9BACT</name>
<dbReference type="PANTHER" id="PTHR11851:SF224">
    <property type="entry name" value="PROCESSING PROTEASE"/>
    <property type="match status" value="1"/>
</dbReference>
<accession>A0A3D4V8U3</accession>
<dbReference type="Pfam" id="PF05193">
    <property type="entry name" value="Peptidase_M16_C"/>
    <property type="match status" value="1"/>
</dbReference>
<protein>
    <submittedName>
        <fullName evidence="4">Insulinase family protein</fullName>
    </submittedName>
</protein>
<organism evidence="4 5">
    <name type="scientific">Gemmatimonas aurantiaca</name>
    <dbReference type="NCBI Taxonomy" id="173480"/>
    <lineage>
        <taxon>Bacteria</taxon>
        <taxon>Pseudomonadati</taxon>
        <taxon>Gemmatimonadota</taxon>
        <taxon>Gemmatimonadia</taxon>
        <taxon>Gemmatimonadales</taxon>
        <taxon>Gemmatimonadaceae</taxon>
        <taxon>Gemmatimonas</taxon>
    </lineage>
</organism>
<feature type="signal peptide" evidence="1">
    <location>
        <begin position="1"/>
        <end position="32"/>
    </location>
</feature>
<feature type="chain" id="PRO_5017796461" evidence="1">
    <location>
        <begin position="33"/>
        <end position="496"/>
    </location>
</feature>
<dbReference type="EMBL" id="DPIY01000009">
    <property type="protein sequence ID" value="HCT57556.1"/>
    <property type="molecule type" value="Genomic_DNA"/>
</dbReference>
<dbReference type="SUPFAM" id="SSF63411">
    <property type="entry name" value="LuxS/MPP-like metallohydrolase"/>
    <property type="match status" value="2"/>
</dbReference>
<keyword evidence="1" id="KW-0732">Signal</keyword>